<evidence type="ECO:0000313" key="5">
    <source>
        <dbReference type="Proteomes" id="UP000031671"/>
    </source>
</evidence>
<evidence type="ECO:0000256" key="1">
    <source>
        <dbReference type="ARBA" id="ARBA00008591"/>
    </source>
</evidence>
<comment type="similarity">
    <text evidence="1">Belongs to the UPF0111 family.</text>
</comment>
<evidence type="ECO:0000313" key="3">
    <source>
        <dbReference type="EMBL" id="GAM76953.1"/>
    </source>
</evidence>
<reference evidence="3 4" key="2">
    <citation type="submission" date="2015-01" db="EMBL/GenBank/DDBJ databases">
        <title>Vibrio sp. C94 JCM 19241 whole genome shotgun sequence.</title>
        <authorList>
            <person name="Sawabe T."/>
            <person name="Meirelles P."/>
            <person name="Feng G."/>
            <person name="Sayaka M."/>
            <person name="Hattori M."/>
            <person name="Ohkuma M."/>
        </authorList>
    </citation>
    <scope>NUCLEOTIDE SEQUENCE [LARGE SCALE GENOMIC DNA]</scope>
    <source>
        <strain evidence="4">JCM 19241</strain>
        <strain evidence="3">JCM19241</strain>
    </source>
</reference>
<dbReference type="InterPro" id="IPR018445">
    <property type="entry name" value="Put_Phosphate_transp_reg"/>
</dbReference>
<dbReference type="Gene3D" id="1.20.58.220">
    <property type="entry name" value="Phosphate transport system protein phou homolog 2, domain 2"/>
    <property type="match status" value="1"/>
</dbReference>
<dbReference type="PANTHER" id="PTHR36536:SF3">
    <property type="entry name" value="UPF0111 PROTEIN HI_1603"/>
    <property type="match status" value="1"/>
</dbReference>
<accession>A0A0B8NLU6</accession>
<dbReference type="Pfam" id="PF01865">
    <property type="entry name" value="PhoU_div"/>
    <property type="match status" value="1"/>
</dbReference>
<reference evidence="2 5" key="1">
    <citation type="submission" date="2015-01" db="EMBL/GenBank/DDBJ databases">
        <title>Vibrio sp. C1 JCM 19231 whole genome shotgun sequence.</title>
        <authorList>
            <person name="Sawabe T."/>
            <person name="Meirelles P."/>
            <person name="Feng G."/>
            <person name="Sayaka M."/>
            <person name="Hattori M."/>
            <person name="Ohkuma M."/>
        </authorList>
    </citation>
    <scope>NUCLEOTIDE SEQUENCE [LARGE SCALE GENOMIC DNA]</scope>
    <source>
        <strain evidence="5">JCM 19231</strain>
        <strain evidence="2">JCM19231</strain>
    </source>
</reference>
<protein>
    <submittedName>
        <fullName evidence="3">Phosphate transport regulator</fullName>
    </submittedName>
</protein>
<name>A0A0B8QPQ3_9VIBR</name>
<evidence type="ECO:0000313" key="4">
    <source>
        <dbReference type="Proteomes" id="UP000031666"/>
    </source>
</evidence>
<sequence>MPVNTIMGLFAKSPIKPLQQHVAKVHECCNLLPQFFDAANNCDWDKATEYRQQISSLERDADVLKRQIRLNLPTGLFMAMDRGDLLDLLTQQDKVANLAKDICGRVLGRQLVVPEDLYIDFVAYVNRCLDAVGQMHKVINELDELLETGFKGREVDLVESMIDELDRIEDDTDQMQIDLRQGLRAIENDYNPIDVMFLYKILEWVGAIADQAQRVCARLELMIARS</sequence>
<dbReference type="Proteomes" id="UP000031666">
    <property type="component" value="Unassembled WGS sequence"/>
</dbReference>
<organism evidence="3 4">
    <name type="scientific">Vibrio ishigakensis</name>
    <dbReference type="NCBI Taxonomy" id="1481914"/>
    <lineage>
        <taxon>Bacteria</taxon>
        <taxon>Pseudomonadati</taxon>
        <taxon>Pseudomonadota</taxon>
        <taxon>Gammaproteobacteria</taxon>
        <taxon>Vibrionales</taxon>
        <taxon>Vibrionaceae</taxon>
        <taxon>Vibrio</taxon>
    </lineage>
</organism>
<dbReference type="NCBIfam" id="TIGR00153">
    <property type="entry name" value="TIGR00153 family protein"/>
    <property type="match status" value="1"/>
</dbReference>
<evidence type="ECO:0000313" key="2">
    <source>
        <dbReference type="EMBL" id="GAM55046.1"/>
    </source>
</evidence>
<keyword evidence="5" id="KW-1185">Reference proteome</keyword>
<dbReference type="Proteomes" id="UP000031671">
    <property type="component" value="Unassembled WGS sequence"/>
</dbReference>
<dbReference type="EMBL" id="BBRZ01000009">
    <property type="protein sequence ID" value="GAM55046.1"/>
    <property type="molecule type" value="Genomic_DNA"/>
</dbReference>
<dbReference type="EMBL" id="BBSC01000007">
    <property type="protein sequence ID" value="GAM76953.1"/>
    <property type="molecule type" value="Genomic_DNA"/>
</dbReference>
<dbReference type="InterPro" id="IPR002727">
    <property type="entry name" value="DUF47"/>
</dbReference>
<dbReference type="AlphaFoldDB" id="A0A0B8QPQ3"/>
<proteinExistence type="inferred from homology"/>
<gene>
    <name evidence="2" type="ORF">JCM19231_992</name>
    <name evidence="3" type="ORF">JCM19241_5849</name>
</gene>
<comment type="caution">
    <text evidence="3">The sequence shown here is derived from an EMBL/GenBank/DDBJ whole genome shotgun (WGS) entry which is preliminary data.</text>
</comment>
<dbReference type="RefSeq" id="WP_261834695.1">
    <property type="nucleotide sequence ID" value="NZ_AP024881.1"/>
</dbReference>
<accession>A0A0B8QPQ3</accession>
<dbReference type="PANTHER" id="PTHR36536">
    <property type="entry name" value="UPF0111 PROTEIN HI_1603"/>
    <property type="match status" value="1"/>
</dbReference>
<dbReference type="SUPFAM" id="SSF109755">
    <property type="entry name" value="PhoU-like"/>
    <property type="match status" value="1"/>
</dbReference>
<dbReference type="InterPro" id="IPR038078">
    <property type="entry name" value="PhoU-like_sf"/>
</dbReference>
<dbReference type="STRING" id="1481914.JCM19241_5849"/>
<reference evidence="4 5" key="3">
    <citation type="submission" date="2015-01" db="EMBL/GenBank/DDBJ databases">
        <authorList>
            <consortium name="NBRP consortium"/>
            <person name="Sawabe T."/>
            <person name="Meirelles P."/>
            <person name="Feng G."/>
            <person name="Sayaka M."/>
            <person name="Hattori M."/>
            <person name="Ohkuma M."/>
        </authorList>
    </citation>
    <scope>NUCLEOTIDE SEQUENCE [LARGE SCALE GENOMIC DNA]</scope>
    <source>
        <strain evidence="5">JCM 19231</strain>
        <strain evidence="4">JCM 19241</strain>
        <strain evidence="2">JCM19231</strain>
        <strain evidence="3">JCM19241</strain>
    </source>
</reference>